<evidence type="ECO:0000313" key="6">
    <source>
        <dbReference type="EMBL" id="QDH87633.1"/>
    </source>
</evidence>
<dbReference type="Pfam" id="PF00998">
    <property type="entry name" value="RdRP_3"/>
    <property type="match status" value="1"/>
</dbReference>
<keyword evidence="3 4" id="KW-0693">Viral RNA replication</keyword>
<dbReference type="EC" id="2.7.7.48" evidence="4"/>
<keyword evidence="4 6" id="KW-0696">RNA-directed RNA polymerase</keyword>
<name>A0A514D1Y5_9VIRU</name>
<organism evidence="6">
    <name type="scientific">Riboviria sp</name>
    <dbReference type="NCBI Taxonomy" id="2585031"/>
    <lineage>
        <taxon>Viruses</taxon>
        <taxon>Riboviria</taxon>
    </lineage>
</organism>
<dbReference type="InterPro" id="IPR007094">
    <property type="entry name" value="RNA-dir_pol_PSvirus"/>
</dbReference>
<feature type="domain" description="RdRp catalytic" evidence="5">
    <location>
        <begin position="155"/>
        <end position="271"/>
    </location>
</feature>
<protein>
    <recommendedName>
        <fullName evidence="4">RNA-directed RNA polymerase</fullName>
        <ecNumber evidence="4">2.7.7.48</ecNumber>
    </recommendedName>
</protein>
<dbReference type="SUPFAM" id="SSF56672">
    <property type="entry name" value="DNA/RNA polymerases"/>
    <property type="match status" value="1"/>
</dbReference>
<gene>
    <name evidence="6" type="ORF">H3Bulk40786_000002</name>
</gene>
<accession>A0A514D1Y5</accession>
<keyword evidence="2 4" id="KW-0548">Nucleotidyltransferase</keyword>
<dbReference type="Gene3D" id="3.30.70.270">
    <property type="match status" value="1"/>
</dbReference>
<dbReference type="CDD" id="cd23206">
    <property type="entry name" value="Tombusviridae_RdRp"/>
    <property type="match status" value="1"/>
</dbReference>
<evidence type="ECO:0000256" key="2">
    <source>
        <dbReference type="ARBA" id="ARBA00022695"/>
    </source>
</evidence>
<reference evidence="6" key="1">
    <citation type="submission" date="2019-05" db="EMBL/GenBank/DDBJ databases">
        <title>Metatranscriptomic reconstruction reveals RNA viruses with the potential to shape carbon cycling in soil.</title>
        <authorList>
            <person name="Starr E.P."/>
            <person name="Nuccio E."/>
            <person name="Pett-Ridge J."/>
            <person name="Banfield J.F."/>
            <person name="Firestone M.K."/>
        </authorList>
    </citation>
    <scope>NUCLEOTIDE SEQUENCE</scope>
    <source>
        <strain evidence="6">H3_Bulk_40_scaffold_786</strain>
    </source>
</reference>
<keyword evidence="1 4" id="KW-0808">Transferase</keyword>
<sequence length="448" mass="51230">MYFCKVGTEWMSPPDVDYKYISSVLKSFKQAFLSVCPSSPPISPEQFVEMYKGRKRTIYQNALDGFYDTGVLRKHAISSSFVKCEKVKEDSAPRCIQPRDPVYNIGVGCYIKPIEHRVYAAIGRVFEDKVTVVKGFNVAQVACIMEEKWLSFGRPVSIGLDATKFDMHVCAGMLQWEHSIYKALYPGDKELARLLRWQVDNMGVGRCDDGHLKYSVRGRRFSGDMNTALGNCLIMCAMVWTYARERGVEIKLMNNGDDCQVFMEERDEPRFRRGLSEWFFQLGFRMTIEPTVHDLSRVEFCQMKLVHTAAGPVMVRNIDKAREKDSMSIIPLDTEKMFKMWLYAVGECGLALCSGVPIMQSMYMCYMRHGIPSRLKDSVAMETGARMLARGMSTKWAPVTMEARADVLVAWDYTPDEQVALEHYYDKMAVKYSCRPVDDLVELHPAPL</sequence>
<dbReference type="GO" id="GO:0003968">
    <property type="term" value="F:RNA-directed RNA polymerase activity"/>
    <property type="evidence" value="ECO:0007669"/>
    <property type="project" value="UniProtKB-KW"/>
</dbReference>
<evidence type="ECO:0000256" key="1">
    <source>
        <dbReference type="ARBA" id="ARBA00022679"/>
    </source>
</evidence>
<evidence type="ECO:0000259" key="5">
    <source>
        <dbReference type="PROSITE" id="PS50507"/>
    </source>
</evidence>
<dbReference type="InterPro" id="IPR043502">
    <property type="entry name" value="DNA/RNA_pol_sf"/>
</dbReference>
<evidence type="ECO:0000256" key="4">
    <source>
        <dbReference type="RuleBase" id="RU363062"/>
    </source>
</evidence>
<dbReference type="PROSITE" id="PS50507">
    <property type="entry name" value="RDRP_SSRNA_POS"/>
    <property type="match status" value="1"/>
</dbReference>
<dbReference type="EMBL" id="MN033517">
    <property type="protein sequence ID" value="QDH87633.1"/>
    <property type="molecule type" value="Genomic_DNA"/>
</dbReference>
<comment type="catalytic activity">
    <reaction evidence="4">
        <text>RNA(n) + a ribonucleoside 5'-triphosphate = RNA(n+1) + diphosphate</text>
        <dbReference type="Rhea" id="RHEA:21248"/>
        <dbReference type="Rhea" id="RHEA-COMP:14527"/>
        <dbReference type="Rhea" id="RHEA-COMP:17342"/>
        <dbReference type="ChEBI" id="CHEBI:33019"/>
        <dbReference type="ChEBI" id="CHEBI:61557"/>
        <dbReference type="ChEBI" id="CHEBI:140395"/>
        <dbReference type="EC" id="2.7.7.48"/>
    </reaction>
</comment>
<dbReference type="InterPro" id="IPR043128">
    <property type="entry name" value="Rev_trsase/Diguanyl_cyclase"/>
</dbReference>
<proteinExistence type="predicted"/>
<dbReference type="GO" id="GO:0003723">
    <property type="term" value="F:RNA binding"/>
    <property type="evidence" value="ECO:0007669"/>
    <property type="project" value="InterPro"/>
</dbReference>
<evidence type="ECO:0000256" key="3">
    <source>
        <dbReference type="ARBA" id="ARBA00022953"/>
    </source>
</evidence>
<dbReference type="InterPro" id="IPR002166">
    <property type="entry name" value="RNA_pol_HCV"/>
</dbReference>
<dbReference type="GO" id="GO:0000166">
    <property type="term" value="F:nucleotide binding"/>
    <property type="evidence" value="ECO:0007669"/>
    <property type="project" value="UniProtKB-KW"/>
</dbReference>
<dbReference type="GO" id="GO:0039694">
    <property type="term" value="P:viral RNA genome replication"/>
    <property type="evidence" value="ECO:0007669"/>
    <property type="project" value="InterPro"/>
</dbReference>
<keyword evidence="4" id="KW-0547">Nucleotide-binding</keyword>